<dbReference type="Proteomes" id="UP000231358">
    <property type="component" value="Unassembled WGS sequence"/>
</dbReference>
<dbReference type="EMBL" id="ML737117">
    <property type="protein sequence ID" value="KAE8346125.1"/>
    <property type="molecule type" value="Genomic_DNA"/>
</dbReference>
<dbReference type="AlphaFoldDB" id="A0A2G7G2N9"/>
<evidence type="ECO:0000313" key="3">
    <source>
        <dbReference type="EMBL" id="PIG87078.1"/>
    </source>
</evidence>
<evidence type="ECO:0000256" key="1">
    <source>
        <dbReference type="SAM" id="MobiDB-lite"/>
    </source>
</evidence>
<dbReference type="EMBL" id="NEXV01000198">
    <property type="protein sequence ID" value="PIG87078.1"/>
    <property type="molecule type" value="Genomic_DNA"/>
</dbReference>
<evidence type="ECO:0000313" key="2">
    <source>
        <dbReference type="EMBL" id="KAE8346125.1"/>
    </source>
</evidence>
<protein>
    <submittedName>
        <fullName evidence="3">Uncharacterized protein</fullName>
    </submittedName>
</protein>
<feature type="region of interest" description="Disordered" evidence="1">
    <location>
        <begin position="28"/>
        <end position="54"/>
    </location>
</feature>
<organism evidence="3 4">
    <name type="scientific">Aspergillus arachidicola</name>
    <dbReference type="NCBI Taxonomy" id="656916"/>
    <lineage>
        <taxon>Eukaryota</taxon>
        <taxon>Fungi</taxon>
        <taxon>Dikarya</taxon>
        <taxon>Ascomycota</taxon>
        <taxon>Pezizomycotina</taxon>
        <taxon>Eurotiomycetes</taxon>
        <taxon>Eurotiomycetidae</taxon>
        <taxon>Eurotiales</taxon>
        <taxon>Aspergillaceae</taxon>
        <taxon>Aspergillus</taxon>
        <taxon>Aspergillus subgen. Circumdati</taxon>
    </lineage>
</organism>
<dbReference type="Proteomes" id="UP000325558">
    <property type="component" value="Unassembled WGS sequence"/>
</dbReference>
<reference evidence="2" key="2">
    <citation type="submission" date="2019-04" db="EMBL/GenBank/DDBJ databases">
        <title>Friends and foes A comparative genomics study of 23 Aspergillus species from section Flavi.</title>
        <authorList>
            <consortium name="DOE Joint Genome Institute"/>
            <person name="Kjaerbolling I."/>
            <person name="Vesth T."/>
            <person name="Frisvad J.C."/>
            <person name="Nybo J.L."/>
            <person name="Theobald S."/>
            <person name="Kildgaard S."/>
            <person name="Isbrandt T."/>
            <person name="Kuo A."/>
            <person name="Sato A."/>
            <person name="Lyhne E.K."/>
            <person name="Kogle M.E."/>
            <person name="Wiebenga A."/>
            <person name="Kun R.S."/>
            <person name="Lubbers R.J."/>
            <person name="Makela M.R."/>
            <person name="Barry K."/>
            <person name="Chovatia M."/>
            <person name="Clum A."/>
            <person name="Daum C."/>
            <person name="Haridas S."/>
            <person name="He G."/>
            <person name="LaButti K."/>
            <person name="Lipzen A."/>
            <person name="Mondo S."/>
            <person name="Riley R."/>
            <person name="Salamov A."/>
            <person name="Simmons B.A."/>
            <person name="Magnuson J.K."/>
            <person name="Henrissat B."/>
            <person name="Mortensen U.H."/>
            <person name="Larsen T.O."/>
            <person name="Devries R.P."/>
            <person name="Grigoriev I.V."/>
            <person name="Machida M."/>
            <person name="Baker S.E."/>
            <person name="Andersen M.R."/>
        </authorList>
    </citation>
    <scope>NUCLEOTIDE SEQUENCE</scope>
    <source>
        <strain evidence="2">CBS 117612</strain>
    </source>
</reference>
<proteinExistence type="predicted"/>
<dbReference type="OrthoDB" id="5201563at2759"/>
<evidence type="ECO:0000313" key="4">
    <source>
        <dbReference type="Proteomes" id="UP000231358"/>
    </source>
</evidence>
<reference evidence="3 4" key="1">
    <citation type="submission" date="2017-05" db="EMBL/GenBank/DDBJ databases">
        <title>Genome sequence for an aflatoxigenic pathogen of Argentinian peanut, Aspergillus arachidicola.</title>
        <authorList>
            <person name="Moore G."/>
            <person name="Beltz S.B."/>
            <person name="Mack B.M."/>
        </authorList>
    </citation>
    <scope>NUCLEOTIDE SEQUENCE [LARGE SCALE GENOMIC DNA]</scope>
    <source>
        <strain evidence="3 4">CBS 117610</strain>
    </source>
</reference>
<name>A0A2G7G2N9_9EURO</name>
<sequence length="120" mass="13759">MSVTTTANPIVATTTSYLNDYELHHSTVNEPSAADTNRDTSHVPQPRNWPRDHRRVPAYRPINYDLDQSQRPAGSNTVECAFVSVMLHGVWMNAVVSRCWRKTFGRINDKIFHYEIGGEW</sequence>
<accession>A0A2G7G2N9</accession>
<gene>
    <name evidence="3" type="ORF">AARAC_004309</name>
    <name evidence="2" type="ORF">BDV24DRAFT_158922</name>
</gene>
<keyword evidence="4" id="KW-1185">Reference proteome</keyword>